<dbReference type="InterPro" id="IPR043129">
    <property type="entry name" value="ATPase_NBD"/>
</dbReference>
<evidence type="ECO:0000313" key="4">
    <source>
        <dbReference type="EMBL" id="MCR2802701.1"/>
    </source>
</evidence>
<comment type="similarity">
    <text evidence="2">Belongs to the ROK (NagC/XylR) family.</text>
</comment>
<keyword evidence="5" id="KW-1185">Reference proteome</keyword>
<name>A0A9X2S759_9BACL</name>
<reference evidence="4" key="1">
    <citation type="submission" date="2022-08" db="EMBL/GenBank/DDBJ databases">
        <title>The genomic sequence of strain Paenibacillus sp. SCIV0701.</title>
        <authorList>
            <person name="Zhao H."/>
        </authorList>
    </citation>
    <scope>NUCLEOTIDE SEQUENCE</scope>
    <source>
        <strain evidence="4">SCIV0701</strain>
    </source>
</reference>
<accession>A0A9X2S759</accession>
<keyword evidence="3" id="KW-0119">Carbohydrate metabolism</keyword>
<dbReference type="PANTHER" id="PTHR18964">
    <property type="entry name" value="ROK (REPRESSOR, ORF, KINASE) FAMILY"/>
    <property type="match status" value="1"/>
</dbReference>
<gene>
    <name evidence="4" type="ORF">NQZ67_02290</name>
</gene>
<dbReference type="SUPFAM" id="SSF46785">
    <property type="entry name" value="Winged helix' DNA-binding domain"/>
    <property type="match status" value="1"/>
</dbReference>
<dbReference type="InterPro" id="IPR000600">
    <property type="entry name" value="ROK"/>
</dbReference>
<proteinExistence type="inferred from homology"/>
<dbReference type="Gene3D" id="3.30.420.40">
    <property type="match status" value="2"/>
</dbReference>
<comment type="caution">
    <text evidence="4">The sequence shown here is derived from an EMBL/GenBank/DDBJ whole genome shotgun (WGS) entry which is preliminary data.</text>
</comment>
<evidence type="ECO:0000256" key="1">
    <source>
        <dbReference type="ARBA" id="ARBA00002486"/>
    </source>
</evidence>
<dbReference type="InterPro" id="IPR036390">
    <property type="entry name" value="WH_DNA-bd_sf"/>
</dbReference>
<dbReference type="SUPFAM" id="SSF53067">
    <property type="entry name" value="Actin-like ATPase domain"/>
    <property type="match status" value="1"/>
</dbReference>
<dbReference type="PANTHER" id="PTHR18964:SF149">
    <property type="entry name" value="BIFUNCTIONAL UDP-N-ACETYLGLUCOSAMINE 2-EPIMERASE_N-ACETYLMANNOSAMINE KINASE"/>
    <property type="match status" value="1"/>
</dbReference>
<dbReference type="InterPro" id="IPR036388">
    <property type="entry name" value="WH-like_DNA-bd_sf"/>
</dbReference>
<organism evidence="4 5">
    <name type="scientific">Paenibacillus soyae</name>
    <dbReference type="NCBI Taxonomy" id="2969249"/>
    <lineage>
        <taxon>Bacteria</taxon>
        <taxon>Bacillati</taxon>
        <taxon>Bacillota</taxon>
        <taxon>Bacilli</taxon>
        <taxon>Bacillales</taxon>
        <taxon>Paenibacillaceae</taxon>
        <taxon>Paenibacillus</taxon>
    </lineage>
</organism>
<dbReference type="Pfam" id="PF00480">
    <property type="entry name" value="ROK"/>
    <property type="match status" value="1"/>
</dbReference>
<evidence type="ECO:0000313" key="5">
    <source>
        <dbReference type="Proteomes" id="UP001141950"/>
    </source>
</evidence>
<dbReference type="Proteomes" id="UP001141950">
    <property type="component" value="Unassembled WGS sequence"/>
</dbReference>
<evidence type="ECO:0000256" key="2">
    <source>
        <dbReference type="ARBA" id="ARBA00006479"/>
    </source>
</evidence>
<dbReference type="AlphaFoldDB" id="A0A9X2S759"/>
<dbReference type="Gene3D" id="1.10.10.10">
    <property type="entry name" value="Winged helix-like DNA-binding domain superfamily/Winged helix DNA-binding domain"/>
    <property type="match status" value="1"/>
</dbReference>
<keyword evidence="3" id="KW-0859">Xylose metabolism</keyword>
<sequence>MDIALNRLTTKKALYERIAKQGTVSKGDLMPLFDIKTSTMNRLIDELLSEKLIIESGFGPSNGGRKPILFRINPSWGYFFGLEISRFYSTLGLYDMAMNPMSITRWRMDEDMTPEKFIKQAATTIRSLLLDHKLTIERIKGIGIGAVGPLDRDAGIILNPLYFPAKGWMNVPICKLIEEQIGIMAKLDNGANTALLGENWAMRESQLQHMLYVHAGVSLRSSMMSYGHIVHGSVDREGSIGQMIIQTDGPRLHDKGNYGALEAYVSVQAIERKAQSEAKLGRVGLISRSAVRPEDIRYDLLLSELALENPVTLELFLKSARHLGIGLANLINIFHPECIVLGGTLINSHESFYRTAIEVAIDNTYHYPEYTPHFSKGILREDAVATGAALMMWRDMSV</sequence>
<dbReference type="EMBL" id="JANIPJ010000001">
    <property type="protein sequence ID" value="MCR2802701.1"/>
    <property type="molecule type" value="Genomic_DNA"/>
</dbReference>
<protein>
    <submittedName>
        <fullName evidence="4">ROK family protein</fullName>
    </submittedName>
</protein>
<dbReference type="GO" id="GO:0042732">
    <property type="term" value="P:D-xylose metabolic process"/>
    <property type="evidence" value="ECO:0007669"/>
    <property type="project" value="UniProtKB-KW"/>
</dbReference>
<evidence type="ECO:0000256" key="3">
    <source>
        <dbReference type="ARBA" id="ARBA00022629"/>
    </source>
</evidence>
<comment type="function">
    <text evidence="1">Transcriptional repressor of xylose-utilizing enzymes.</text>
</comment>